<dbReference type="AlphaFoldDB" id="A0A5B7CLQ3"/>
<evidence type="ECO:0000313" key="2">
    <source>
        <dbReference type="EMBL" id="MPC09731.1"/>
    </source>
</evidence>
<feature type="compositionally biased region" description="Low complexity" evidence="1">
    <location>
        <begin position="15"/>
        <end position="26"/>
    </location>
</feature>
<proteinExistence type="predicted"/>
<evidence type="ECO:0000256" key="1">
    <source>
        <dbReference type="SAM" id="MobiDB-lite"/>
    </source>
</evidence>
<name>A0A5B7CLQ3_PORTR</name>
<evidence type="ECO:0000313" key="3">
    <source>
        <dbReference type="Proteomes" id="UP000324222"/>
    </source>
</evidence>
<dbReference type="EMBL" id="VSRR010000082">
    <property type="protein sequence ID" value="MPC09731.1"/>
    <property type="molecule type" value="Genomic_DNA"/>
</dbReference>
<keyword evidence="3" id="KW-1185">Reference proteome</keyword>
<protein>
    <submittedName>
        <fullName evidence="2">Uncharacterized protein</fullName>
    </submittedName>
</protein>
<accession>A0A5B7CLQ3</accession>
<reference evidence="2 3" key="1">
    <citation type="submission" date="2019-05" db="EMBL/GenBank/DDBJ databases">
        <title>Another draft genome of Portunus trituberculatus and its Hox gene families provides insights of decapod evolution.</title>
        <authorList>
            <person name="Jeong J.-H."/>
            <person name="Song I."/>
            <person name="Kim S."/>
            <person name="Choi T."/>
            <person name="Kim D."/>
            <person name="Ryu S."/>
            <person name="Kim W."/>
        </authorList>
    </citation>
    <scope>NUCLEOTIDE SEQUENCE [LARGE SCALE GENOMIC DNA]</scope>
    <source>
        <tissue evidence="2">Muscle</tissue>
    </source>
</reference>
<feature type="compositionally biased region" description="Pro residues" evidence="1">
    <location>
        <begin position="27"/>
        <end position="40"/>
    </location>
</feature>
<comment type="caution">
    <text evidence="2">The sequence shown here is derived from an EMBL/GenBank/DDBJ whole genome shotgun (WGS) entry which is preliminary data.</text>
</comment>
<organism evidence="2 3">
    <name type="scientific">Portunus trituberculatus</name>
    <name type="common">Swimming crab</name>
    <name type="synonym">Neptunus trituberculatus</name>
    <dbReference type="NCBI Taxonomy" id="210409"/>
    <lineage>
        <taxon>Eukaryota</taxon>
        <taxon>Metazoa</taxon>
        <taxon>Ecdysozoa</taxon>
        <taxon>Arthropoda</taxon>
        <taxon>Crustacea</taxon>
        <taxon>Multicrustacea</taxon>
        <taxon>Malacostraca</taxon>
        <taxon>Eumalacostraca</taxon>
        <taxon>Eucarida</taxon>
        <taxon>Decapoda</taxon>
        <taxon>Pleocyemata</taxon>
        <taxon>Brachyura</taxon>
        <taxon>Eubrachyura</taxon>
        <taxon>Portunoidea</taxon>
        <taxon>Portunidae</taxon>
        <taxon>Portuninae</taxon>
        <taxon>Portunus</taxon>
    </lineage>
</organism>
<dbReference type="Proteomes" id="UP000324222">
    <property type="component" value="Unassembled WGS sequence"/>
</dbReference>
<feature type="region of interest" description="Disordered" evidence="1">
    <location>
        <begin position="57"/>
        <end position="80"/>
    </location>
</feature>
<feature type="compositionally biased region" description="Low complexity" evidence="1">
    <location>
        <begin position="61"/>
        <end position="73"/>
    </location>
</feature>
<sequence>MSWCPVFKVRRSSLSSFPPSLPSSLPHLPPPPPPPLPPLLPLVDIEKRPLDTHVGLQTAKTNNNNNNNTQQQQECESNDYVSSRRGHLSVDLRINREHARSPPSARSQPDLLLVMLGVCCPDGCAEVKMLCNLLRAWDKADSIRLAPRRRPARCRLTSFHCGTCVRFS</sequence>
<feature type="region of interest" description="Disordered" evidence="1">
    <location>
        <begin position="15"/>
        <end position="40"/>
    </location>
</feature>
<gene>
    <name evidence="2" type="ORF">E2C01_002350</name>
</gene>